<dbReference type="VEuPathDB" id="VectorBase:CPIJ013006"/>
<sequence length="260" mass="29685">MAAAAKADSDWTVHRTKDGKTFYWNKITQDGFQEEKQPLTDKEVENSLKPDPPTPRVRKYQDAPGERWQVFFRPKHKPLQTMQISEELWKHYPGVTDVTKLHQNKLRATVNNPKENNAIVCDPWFCIEYRVRIPARSVEIDGVVSENGLTVQQVLTAVGHFKRRSLPSIPVIEARQMGTAEGEGASKRFVPSSSYRVTFAGTTALPDYLVVDNMLRLTVRMYRPRVMSCSNCKKLGHTAATRRSVANEERNIRTSSARKR</sequence>
<dbReference type="EMBL" id="DS232230">
    <property type="protein sequence ID" value="EDS37956.1"/>
    <property type="molecule type" value="Genomic_DNA"/>
</dbReference>
<feature type="region of interest" description="Disordered" evidence="1">
    <location>
        <begin position="237"/>
        <end position="260"/>
    </location>
</feature>
<dbReference type="Proteomes" id="UP000002320">
    <property type="component" value="Unassembled WGS sequence"/>
</dbReference>
<reference evidence="2" key="1">
    <citation type="submission" date="2007-03" db="EMBL/GenBank/DDBJ databases">
        <title>Annotation of Culex pipiens quinquefasciatus.</title>
        <authorList>
            <consortium name="The Broad Institute Genome Sequencing Platform"/>
            <person name="Atkinson P.W."/>
            <person name="Hemingway J."/>
            <person name="Christensen B.M."/>
            <person name="Higgs S."/>
            <person name="Kodira C."/>
            <person name="Hannick L."/>
            <person name="Megy K."/>
            <person name="O'Leary S."/>
            <person name="Pearson M."/>
            <person name="Haas B.J."/>
            <person name="Mauceli E."/>
            <person name="Wortman J.R."/>
            <person name="Lee N.H."/>
            <person name="Guigo R."/>
            <person name="Stanke M."/>
            <person name="Alvarado L."/>
            <person name="Amedeo P."/>
            <person name="Antoine C.H."/>
            <person name="Arensburger P."/>
            <person name="Bidwell S.L."/>
            <person name="Crawford M."/>
            <person name="Camaro F."/>
            <person name="Devon K."/>
            <person name="Engels R."/>
            <person name="Hammond M."/>
            <person name="Howarth C."/>
            <person name="Koehrsen M."/>
            <person name="Lawson D."/>
            <person name="Montgomery P."/>
            <person name="Nene V."/>
            <person name="Nusbaum C."/>
            <person name="Puiu D."/>
            <person name="Romero-Severson J."/>
            <person name="Severson D.W."/>
            <person name="Shumway M."/>
            <person name="Sisk P."/>
            <person name="Stolte C."/>
            <person name="Zeng Q."/>
            <person name="Eisenstadt E."/>
            <person name="Fraser-Liggett C."/>
            <person name="Strausberg R."/>
            <person name="Galagan J."/>
            <person name="Birren B."/>
            <person name="Collins F.H."/>
        </authorList>
    </citation>
    <scope>NUCLEOTIDE SEQUENCE [LARGE SCALE GENOMIC DNA]</scope>
    <source>
        <strain evidence="2">JHB</strain>
    </source>
</reference>
<reference evidence="3" key="2">
    <citation type="submission" date="2020-05" db="UniProtKB">
        <authorList>
            <consortium name="EnsemblMetazoa"/>
        </authorList>
    </citation>
    <scope>IDENTIFICATION</scope>
    <source>
        <strain evidence="3">JHB</strain>
    </source>
</reference>
<evidence type="ECO:0000313" key="3">
    <source>
        <dbReference type="EnsemblMetazoa" id="CPIJ013006-PA"/>
    </source>
</evidence>
<gene>
    <name evidence="3" type="primary">6045744</name>
    <name evidence="2" type="ORF">CpipJ_CPIJ013006</name>
</gene>
<evidence type="ECO:0000313" key="2">
    <source>
        <dbReference type="EMBL" id="EDS37956.1"/>
    </source>
</evidence>
<feature type="region of interest" description="Disordered" evidence="1">
    <location>
        <begin position="33"/>
        <end position="60"/>
    </location>
</feature>
<dbReference type="HOGENOM" id="CLU_1070621_0_0_1"/>
<dbReference type="AlphaFoldDB" id="B0X081"/>
<dbReference type="CDD" id="cd00201">
    <property type="entry name" value="WW"/>
    <property type="match status" value="1"/>
</dbReference>
<dbReference type="Gene3D" id="2.20.70.10">
    <property type="match status" value="1"/>
</dbReference>
<accession>B0X081</accession>
<proteinExistence type="predicted"/>
<feature type="compositionally biased region" description="Basic and acidic residues" evidence="1">
    <location>
        <begin position="33"/>
        <end position="48"/>
    </location>
</feature>
<evidence type="ECO:0000313" key="4">
    <source>
        <dbReference type="Proteomes" id="UP000002320"/>
    </source>
</evidence>
<organism>
    <name type="scientific">Culex quinquefasciatus</name>
    <name type="common">Southern house mosquito</name>
    <name type="synonym">Culex pungens</name>
    <dbReference type="NCBI Taxonomy" id="7176"/>
    <lineage>
        <taxon>Eukaryota</taxon>
        <taxon>Metazoa</taxon>
        <taxon>Ecdysozoa</taxon>
        <taxon>Arthropoda</taxon>
        <taxon>Hexapoda</taxon>
        <taxon>Insecta</taxon>
        <taxon>Pterygota</taxon>
        <taxon>Neoptera</taxon>
        <taxon>Endopterygota</taxon>
        <taxon>Diptera</taxon>
        <taxon>Nematocera</taxon>
        <taxon>Culicoidea</taxon>
        <taxon>Culicidae</taxon>
        <taxon>Culicinae</taxon>
        <taxon>Culicini</taxon>
        <taxon>Culex</taxon>
        <taxon>Culex</taxon>
    </lineage>
</organism>
<keyword evidence="4" id="KW-1185">Reference proteome</keyword>
<dbReference type="InterPro" id="IPR001202">
    <property type="entry name" value="WW_dom"/>
</dbReference>
<dbReference type="EnsemblMetazoa" id="CPIJ013006-RA">
    <property type="protein sequence ID" value="CPIJ013006-PA"/>
    <property type="gene ID" value="CPIJ013006"/>
</dbReference>
<name>B0X081_CULQU</name>
<protein>
    <submittedName>
        <fullName evidence="2 3">Uncharacterized protein</fullName>
    </submittedName>
</protein>
<evidence type="ECO:0000256" key="1">
    <source>
        <dbReference type="SAM" id="MobiDB-lite"/>
    </source>
</evidence>
<dbReference type="KEGG" id="cqu:CpipJ_CPIJ013006"/>
<dbReference type="eggNOG" id="ENOG502SR73">
    <property type="taxonomic scope" value="Eukaryota"/>
</dbReference>
<dbReference type="InParanoid" id="B0X081"/>